<accession>U9TZA0</accession>
<proteinExistence type="predicted"/>
<name>U9TZA0_RHIID</name>
<dbReference type="HOGENOM" id="CLU_2942923_0_0_1"/>
<dbReference type="EMBL" id="KI284610">
    <property type="protein sequence ID" value="ESA12747.1"/>
    <property type="molecule type" value="Genomic_DNA"/>
</dbReference>
<gene>
    <name evidence="1" type="ORF">GLOINDRAFT_26794</name>
</gene>
<protein>
    <submittedName>
        <fullName evidence="1">Uncharacterized protein</fullName>
    </submittedName>
</protein>
<reference evidence="1" key="1">
    <citation type="submission" date="2013-07" db="EMBL/GenBank/DDBJ databases">
        <title>The genome of an arbuscular mycorrhizal fungus provides insights into the evolution of the oldest plant symbiosis.</title>
        <authorList>
            <consortium name="DOE Joint Genome Institute"/>
            <person name="Tisserant E."/>
            <person name="Malbreil M."/>
            <person name="Kuo A."/>
            <person name="Kohler A."/>
            <person name="Symeonidi A."/>
            <person name="Balestrini R."/>
            <person name="Charron P."/>
            <person name="Duensing N."/>
            <person name="Frei-dit-Frey N."/>
            <person name="Gianinazzi-Pearson V."/>
            <person name="Gilbert B."/>
            <person name="Handa Y."/>
            <person name="Hijri M."/>
            <person name="Kaul R."/>
            <person name="Kawaguchi M."/>
            <person name="Krajinski F."/>
            <person name="Lammers P."/>
            <person name="Lapierre D."/>
            <person name="Masclaux F.G."/>
            <person name="Murat C."/>
            <person name="Morin E."/>
            <person name="Ndikumana S."/>
            <person name="Pagni M."/>
            <person name="Petitpierre D."/>
            <person name="Requena N."/>
            <person name="Rosikiewicz P."/>
            <person name="Riley R."/>
            <person name="Saito K."/>
            <person name="San Clemente H."/>
            <person name="Shapiro H."/>
            <person name="van Tuinen D."/>
            <person name="Becard G."/>
            <person name="Bonfante P."/>
            <person name="Paszkowski U."/>
            <person name="Shachar-Hill Y."/>
            <person name="Young J.P."/>
            <person name="Sanders I.R."/>
            <person name="Henrissat B."/>
            <person name="Rensing S.A."/>
            <person name="Grigoriev I.V."/>
            <person name="Corradi N."/>
            <person name="Roux C."/>
            <person name="Martin F."/>
        </authorList>
    </citation>
    <scope>NUCLEOTIDE SEQUENCE</scope>
    <source>
        <strain evidence="1">DAOM 197198</strain>
    </source>
</reference>
<evidence type="ECO:0000313" key="1">
    <source>
        <dbReference type="EMBL" id="ESA12747.1"/>
    </source>
</evidence>
<organism evidence="1">
    <name type="scientific">Rhizophagus irregularis (strain DAOM 181602 / DAOM 197198 / MUCL 43194)</name>
    <name type="common">Arbuscular mycorrhizal fungus</name>
    <name type="synonym">Glomus intraradices</name>
    <dbReference type="NCBI Taxonomy" id="747089"/>
    <lineage>
        <taxon>Eukaryota</taxon>
        <taxon>Fungi</taxon>
        <taxon>Fungi incertae sedis</taxon>
        <taxon>Mucoromycota</taxon>
        <taxon>Glomeromycotina</taxon>
        <taxon>Glomeromycetes</taxon>
        <taxon>Glomerales</taxon>
        <taxon>Glomeraceae</taxon>
        <taxon>Rhizophagus</taxon>
    </lineage>
</organism>
<dbReference type="AlphaFoldDB" id="U9TZA0"/>
<sequence length="60" mass="6528">MFLVTKLSVITFKIFGETASAKSPSAKCPFVRAIEPKTKHSNAPMTSRITLTNSTIKDGK</sequence>